<dbReference type="STRING" id="1093900.A0A507B0L4"/>
<dbReference type="Proteomes" id="UP000319257">
    <property type="component" value="Unassembled WGS sequence"/>
</dbReference>
<dbReference type="InterPro" id="IPR050732">
    <property type="entry name" value="Beta-glucan_modifiers"/>
</dbReference>
<sequence>MKGSIVAAAVAVLAGSASARSHQHRHAHDLFQKRGLTTGTPQNQNETCGCTTYWTTVTGPATLYTPPVPPTTSTPPPPPPTSTLSTPATVPTPIAQTCPTPGTYTFPATTVTVTESTTVCGPSTTKVPTGTHTLGGVTTVVTTATTVTCPVATTETKSNGVVTSVIKTTTYVCPAAGTYTIAPVTVTVTKETVVCVPTVTSYAPGTYTAPAVVTTVVETDVVVYCPFTSPAPPAPVKTTQAAPPPAPTKEATPPPAKETKPAPKPQGTVPKLGGGEQWAITYTPYGPGGVCRTASEVSNDIAAIKKSGFSTVRVYSTDCDTLPNVGAACEQQGMKMIIGVFISQPGCDNSNPDVAHQIQAIKNWGKFNLVEMCVVGNEALHNGFCSAQQLVTLIKEVKEVLVSGGCNAPVTTTDTVAAWQGSGVAETLCPNVDVVACNSHAYFNAETTPDQAGPFVKGQLEIVKALCGGKEGYVMESGWPSKCKCNGVACCSPQDQATAISSLKQAIGGSIAFFSHTDDDWKEDGECGCEKHWGCGSLF</sequence>
<dbReference type="PANTHER" id="PTHR16631:SF24">
    <property type="entry name" value="FAMILY 17 GLUCOSIDASE SCW11-RELATED"/>
    <property type="match status" value="1"/>
</dbReference>
<evidence type="ECO:0000256" key="4">
    <source>
        <dbReference type="ARBA" id="ARBA00022525"/>
    </source>
</evidence>
<dbReference type="EMBL" id="SKBQ01000016">
    <property type="protein sequence ID" value="TPX16635.1"/>
    <property type="molecule type" value="Genomic_DNA"/>
</dbReference>
<evidence type="ECO:0000313" key="16">
    <source>
        <dbReference type="Proteomes" id="UP000319257"/>
    </source>
</evidence>
<reference evidence="15 16" key="1">
    <citation type="submission" date="2019-06" db="EMBL/GenBank/DDBJ databases">
        <title>Draft genome sequence of the filamentous fungus Phialemoniopsis curvata isolated from diesel fuel.</title>
        <authorList>
            <person name="Varaljay V.A."/>
            <person name="Lyon W.J."/>
            <person name="Crouch A.L."/>
            <person name="Drake C.E."/>
            <person name="Hollomon J.M."/>
            <person name="Nadeau L.J."/>
            <person name="Nunn H.S."/>
            <person name="Stevenson B.S."/>
            <person name="Bojanowski C.L."/>
            <person name="Crookes-Goodson W.J."/>
        </authorList>
    </citation>
    <scope>NUCLEOTIDE SEQUENCE [LARGE SCALE GENOMIC DNA]</scope>
    <source>
        <strain evidence="15 16">D216</strain>
    </source>
</reference>
<dbReference type="InParanoid" id="A0A507B0L4"/>
<comment type="caution">
    <text evidence="15">The sequence shown here is derived from an EMBL/GenBank/DDBJ whole genome shotgun (WGS) entry which is preliminary data.</text>
</comment>
<evidence type="ECO:0000256" key="3">
    <source>
        <dbReference type="ARBA" id="ARBA00022512"/>
    </source>
</evidence>
<evidence type="ECO:0000256" key="10">
    <source>
        <dbReference type="ARBA" id="ARBA00041495"/>
    </source>
</evidence>
<dbReference type="OrthoDB" id="4082933at2759"/>
<keyword evidence="3" id="KW-0134">Cell wall</keyword>
<keyword evidence="16" id="KW-1185">Reference proteome</keyword>
<feature type="signal peptide" evidence="14">
    <location>
        <begin position="1"/>
        <end position="19"/>
    </location>
</feature>
<gene>
    <name evidence="15" type="ORF">E0L32_003576</name>
</gene>
<feature type="chain" id="PRO_5021193648" description="Probable beta-glucosidase btgE" evidence="14">
    <location>
        <begin position="20"/>
        <end position="539"/>
    </location>
</feature>
<evidence type="ECO:0000256" key="5">
    <source>
        <dbReference type="ARBA" id="ARBA00022729"/>
    </source>
</evidence>
<dbReference type="AlphaFoldDB" id="A0A507B0L4"/>
<accession>A0A507B0L4</accession>
<evidence type="ECO:0000256" key="13">
    <source>
        <dbReference type="SAM" id="MobiDB-lite"/>
    </source>
</evidence>
<evidence type="ECO:0000256" key="8">
    <source>
        <dbReference type="ARBA" id="ARBA00024983"/>
    </source>
</evidence>
<evidence type="ECO:0000256" key="7">
    <source>
        <dbReference type="ARBA" id="ARBA00023295"/>
    </source>
</evidence>
<comment type="subcellular location">
    <subcellularLocation>
        <location evidence="1">Secreted</location>
        <location evidence="1">Cell wall</location>
    </subcellularLocation>
</comment>
<evidence type="ECO:0000256" key="1">
    <source>
        <dbReference type="ARBA" id="ARBA00004191"/>
    </source>
</evidence>
<evidence type="ECO:0000256" key="2">
    <source>
        <dbReference type="ARBA" id="ARBA00008773"/>
    </source>
</evidence>
<evidence type="ECO:0000256" key="14">
    <source>
        <dbReference type="SAM" id="SignalP"/>
    </source>
</evidence>
<dbReference type="GeneID" id="41971023"/>
<protein>
    <recommendedName>
        <fullName evidence="9">Probable beta-glucosidase btgE</fullName>
    </recommendedName>
    <alternativeName>
        <fullName evidence="10">Beta-D-glucoside glucohydrolase btgE</fullName>
    </alternativeName>
    <alternativeName>
        <fullName evidence="12">Cellobiase btgE</fullName>
    </alternativeName>
    <alternativeName>
        <fullName evidence="11">Gentiobiase btgE</fullName>
    </alternativeName>
</protein>
<dbReference type="GO" id="GO:0009277">
    <property type="term" value="C:fungal-type cell wall"/>
    <property type="evidence" value="ECO:0007669"/>
    <property type="project" value="TreeGrafter"/>
</dbReference>
<dbReference type="GO" id="GO:0005576">
    <property type="term" value="C:extracellular region"/>
    <property type="evidence" value="ECO:0007669"/>
    <property type="project" value="TreeGrafter"/>
</dbReference>
<evidence type="ECO:0000256" key="11">
    <source>
        <dbReference type="ARBA" id="ARBA00041516"/>
    </source>
</evidence>
<proteinExistence type="inferred from homology"/>
<keyword evidence="6" id="KW-0378">Hydrolase</keyword>
<comment type="similarity">
    <text evidence="2">Belongs to the glycosyl hydrolase 17 family.</text>
</comment>
<evidence type="ECO:0000256" key="6">
    <source>
        <dbReference type="ARBA" id="ARBA00022801"/>
    </source>
</evidence>
<dbReference type="InterPro" id="IPR017853">
    <property type="entry name" value="GH"/>
</dbReference>
<keyword evidence="5 14" id="KW-0732">Signal</keyword>
<dbReference type="SUPFAM" id="SSF51445">
    <property type="entry name" value="(Trans)glycosidases"/>
    <property type="match status" value="1"/>
</dbReference>
<keyword evidence="4" id="KW-0964">Secreted</keyword>
<evidence type="ECO:0000256" key="12">
    <source>
        <dbReference type="ARBA" id="ARBA00042762"/>
    </source>
</evidence>
<dbReference type="GO" id="GO:0009986">
    <property type="term" value="C:cell surface"/>
    <property type="evidence" value="ECO:0007669"/>
    <property type="project" value="TreeGrafter"/>
</dbReference>
<organism evidence="15 16">
    <name type="scientific">Thyridium curvatum</name>
    <dbReference type="NCBI Taxonomy" id="1093900"/>
    <lineage>
        <taxon>Eukaryota</taxon>
        <taxon>Fungi</taxon>
        <taxon>Dikarya</taxon>
        <taxon>Ascomycota</taxon>
        <taxon>Pezizomycotina</taxon>
        <taxon>Sordariomycetes</taxon>
        <taxon>Sordariomycetidae</taxon>
        <taxon>Thyridiales</taxon>
        <taxon>Thyridiaceae</taxon>
        <taxon>Thyridium</taxon>
    </lineage>
</organism>
<evidence type="ECO:0000256" key="9">
    <source>
        <dbReference type="ARBA" id="ARBA00039284"/>
    </source>
</evidence>
<feature type="region of interest" description="Disordered" evidence="13">
    <location>
        <begin position="234"/>
        <end position="275"/>
    </location>
</feature>
<feature type="compositionally biased region" description="Low complexity" evidence="13">
    <location>
        <begin position="82"/>
        <end position="91"/>
    </location>
</feature>
<evidence type="ECO:0000313" key="15">
    <source>
        <dbReference type="EMBL" id="TPX16635.1"/>
    </source>
</evidence>
<name>A0A507B0L4_9PEZI</name>
<feature type="region of interest" description="Disordered" evidence="13">
    <location>
        <begin position="61"/>
        <end position="91"/>
    </location>
</feature>
<feature type="compositionally biased region" description="Pro residues" evidence="13">
    <location>
        <begin position="242"/>
        <end position="256"/>
    </location>
</feature>
<dbReference type="Gene3D" id="3.20.20.80">
    <property type="entry name" value="Glycosidases"/>
    <property type="match status" value="1"/>
</dbReference>
<comment type="function">
    <text evidence="8">Beta-glucosidases are one of a number of cellulolytic enzymes involved in the degradation of cellulosic biomass. Catalyzes the last step releasing glucose from the inhibitory cellobiose.</text>
</comment>
<keyword evidence="7" id="KW-0326">Glycosidase</keyword>
<dbReference type="PANTHER" id="PTHR16631">
    <property type="entry name" value="GLUCAN 1,3-BETA-GLUCOSIDASE"/>
    <property type="match status" value="1"/>
</dbReference>
<feature type="compositionally biased region" description="Pro residues" evidence="13">
    <location>
        <begin position="66"/>
        <end position="81"/>
    </location>
</feature>
<dbReference type="GO" id="GO:0071555">
    <property type="term" value="P:cell wall organization"/>
    <property type="evidence" value="ECO:0007669"/>
    <property type="project" value="TreeGrafter"/>
</dbReference>
<dbReference type="GO" id="GO:0042973">
    <property type="term" value="F:glucan endo-1,3-beta-D-glucosidase activity"/>
    <property type="evidence" value="ECO:0007669"/>
    <property type="project" value="TreeGrafter"/>
</dbReference>
<dbReference type="RefSeq" id="XP_030998346.1">
    <property type="nucleotide sequence ID" value="XM_031137891.1"/>
</dbReference>